<feature type="compositionally biased region" description="Gly residues" evidence="1">
    <location>
        <begin position="25"/>
        <end position="36"/>
    </location>
</feature>
<gene>
    <name evidence="2" type="ORF">BK809_0007683</name>
</gene>
<comment type="caution">
    <text evidence="2">The sequence shown here is derived from an EMBL/GenBank/DDBJ whole genome shotgun (WGS) entry which is preliminary data.</text>
</comment>
<proteinExistence type="predicted"/>
<evidence type="ECO:0000313" key="2">
    <source>
        <dbReference type="EMBL" id="OMP87596.1"/>
    </source>
</evidence>
<evidence type="ECO:0000313" key="3">
    <source>
        <dbReference type="Proteomes" id="UP000190776"/>
    </source>
</evidence>
<dbReference type="Proteomes" id="UP000190776">
    <property type="component" value="Unassembled WGS sequence"/>
</dbReference>
<reference evidence="2 3" key="1">
    <citation type="submission" date="2017-01" db="EMBL/GenBank/DDBJ databases">
        <title>Draft genome sequence of Diplodia seriata F98.1, a fungal species involved in grapevine trunk diseases.</title>
        <authorList>
            <person name="Robert-Siegwald G."/>
            <person name="Vallet J."/>
            <person name="Abou-Mansour E."/>
            <person name="Xu J."/>
            <person name="Rey P."/>
            <person name="Bertsch C."/>
            <person name="Rego C."/>
            <person name="Larignon P."/>
            <person name="Fontaine F."/>
            <person name="Lebrun M.-H."/>
        </authorList>
    </citation>
    <scope>NUCLEOTIDE SEQUENCE [LARGE SCALE GENOMIC DNA]</scope>
    <source>
        <strain evidence="2 3">F98.1</strain>
    </source>
</reference>
<sequence length="93" mass="9394">MRVCEIGVGCGRGSGNNNLYATDDGGNGNGGNGNGNEDGDGDVGDADNGRKICRECCVEKGPEGETWCFECVAVGGGAERGEEEAEAEGMVMG</sequence>
<evidence type="ECO:0000256" key="1">
    <source>
        <dbReference type="SAM" id="MobiDB-lite"/>
    </source>
</evidence>
<protein>
    <submittedName>
        <fullName evidence="2">Uncharacterized protein</fullName>
    </submittedName>
</protein>
<dbReference type="AlphaFoldDB" id="A0A1S8BJE7"/>
<dbReference type="EMBL" id="MSZU01000076">
    <property type="protein sequence ID" value="OMP87596.1"/>
    <property type="molecule type" value="Genomic_DNA"/>
</dbReference>
<name>A0A1S8BJE7_9PEZI</name>
<organism evidence="2 3">
    <name type="scientific">Diplodia seriata</name>
    <dbReference type="NCBI Taxonomy" id="420778"/>
    <lineage>
        <taxon>Eukaryota</taxon>
        <taxon>Fungi</taxon>
        <taxon>Dikarya</taxon>
        <taxon>Ascomycota</taxon>
        <taxon>Pezizomycotina</taxon>
        <taxon>Dothideomycetes</taxon>
        <taxon>Dothideomycetes incertae sedis</taxon>
        <taxon>Botryosphaeriales</taxon>
        <taxon>Botryosphaeriaceae</taxon>
        <taxon>Diplodia</taxon>
    </lineage>
</organism>
<feature type="region of interest" description="Disordered" evidence="1">
    <location>
        <begin position="21"/>
        <end position="44"/>
    </location>
</feature>
<accession>A0A1S8BJE7</accession>